<feature type="repeat" description="ANK" evidence="1">
    <location>
        <begin position="564"/>
        <end position="596"/>
    </location>
</feature>
<dbReference type="SMART" id="SM00248">
    <property type="entry name" value="ANK"/>
    <property type="match status" value="6"/>
</dbReference>
<feature type="domain" description="Heterokaryon incompatibility" evidence="2">
    <location>
        <begin position="22"/>
        <end position="118"/>
    </location>
</feature>
<dbReference type="EMBL" id="JAVFKD010000012">
    <property type="protein sequence ID" value="KAK5992162.1"/>
    <property type="molecule type" value="Genomic_DNA"/>
</dbReference>
<protein>
    <submittedName>
        <fullName evidence="4">Vegetative incompatibility protein HET-E-1</fullName>
    </submittedName>
</protein>
<dbReference type="Gene3D" id="1.25.40.20">
    <property type="entry name" value="Ankyrin repeat-containing domain"/>
    <property type="match status" value="3"/>
</dbReference>
<accession>A0ABR0SJW6</accession>
<dbReference type="PANTHER" id="PTHR10622">
    <property type="entry name" value="HET DOMAIN-CONTAINING PROTEIN"/>
    <property type="match status" value="1"/>
</dbReference>
<evidence type="ECO:0000259" key="3">
    <source>
        <dbReference type="Pfam" id="PF26640"/>
    </source>
</evidence>
<organism evidence="4 5">
    <name type="scientific">Cladobotryum mycophilum</name>
    <dbReference type="NCBI Taxonomy" id="491253"/>
    <lineage>
        <taxon>Eukaryota</taxon>
        <taxon>Fungi</taxon>
        <taxon>Dikarya</taxon>
        <taxon>Ascomycota</taxon>
        <taxon>Pezizomycotina</taxon>
        <taxon>Sordariomycetes</taxon>
        <taxon>Hypocreomycetidae</taxon>
        <taxon>Hypocreales</taxon>
        <taxon>Hypocreaceae</taxon>
        <taxon>Cladobotryum</taxon>
    </lineage>
</organism>
<dbReference type="PROSITE" id="PS50088">
    <property type="entry name" value="ANK_REPEAT"/>
    <property type="match status" value="5"/>
</dbReference>
<dbReference type="PROSITE" id="PS50297">
    <property type="entry name" value="ANK_REP_REGION"/>
    <property type="match status" value="5"/>
</dbReference>
<dbReference type="InterPro" id="IPR002110">
    <property type="entry name" value="Ankyrin_rpt"/>
</dbReference>
<dbReference type="SUPFAM" id="SSF48403">
    <property type="entry name" value="Ankyrin repeat"/>
    <property type="match status" value="1"/>
</dbReference>
<name>A0ABR0SJW6_9HYPO</name>
<proteinExistence type="predicted"/>
<evidence type="ECO:0000313" key="5">
    <source>
        <dbReference type="Proteomes" id="UP001338125"/>
    </source>
</evidence>
<feature type="repeat" description="ANK" evidence="1">
    <location>
        <begin position="597"/>
        <end position="629"/>
    </location>
</feature>
<dbReference type="Proteomes" id="UP001338125">
    <property type="component" value="Unassembled WGS sequence"/>
</dbReference>
<feature type="domain" description="DUF8212" evidence="3">
    <location>
        <begin position="223"/>
        <end position="246"/>
    </location>
</feature>
<dbReference type="Pfam" id="PF26640">
    <property type="entry name" value="DUF8212"/>
    <property type="match status" value="1"/>
</dbReference>
<feature type="repeat" description="ANK" evidence="1">
    <location>
        <begin position="498"/>
        <end position="530"/>
    </location>
</feature>
<comment type="caution">
    <text evidence="4">The sequence shown here is derived from an EMBL/GenBank/DDBJ whole genome shotgun (WGS) entry which is preliminary data.</text>
</comment>
<dbReference type="PRINTS" id="PR01415">
    <property type="entry name" value="ANKYRIN"/>
</dbReference>
<keyword evidence="1" id="KW-0040">ANK repeat</keyword>
<dbReference type="InterPro" id="IPR058525">
    <property type="entry name" value="DUF8212"/>
</dbReference>
<evidence type="ECO:0000256" key="1">
    <source>
        <dbReference type="PROSITE-ProRule" id="PRU00023"/>
    </source>
</evidence>
<sequence length="651" mass="73774">MRLLRTSTLEIEEFGYGQIPAYAILSHRWGKYELTLQDVKDRIWTKEGFNHDISKLEAFKKVEQFCSRANADLFEHVWIDSCCIDKTSSAELSEAINSMYLWYYKAKICYAYLADVPSNSTFERSEWFKRGWTLQELLAPSEIHFLNEDWKNLGTKKSLQEVISGCTRIPVDILSGASLETASIAQRMSWASHRKTTRIEDRAYCLMGIFGVNMPLLYGEGERAFMRLQEEIMRVSNDHSLFAWKSPDIRGGLLATSPDAFSGSNNIVESNPLGSPSGPLTVSSRGIHLEIRFIGRGPRGLGMAILHCIERGREDRPLAIYVKDMTLTMERFDRVWSENLEGLDLSKFRTLQYPMRNICIRTARITPWAKVEDCGKQGSVMESIYSNDKLTSLMNFADPTEVFRVAQAGQQDVVWLLLTRSDIKANLKDKDGRTVLWHAVTCCREVLVKILLAQRDIDVEVQDKYGRTPLWCAASHGHDAIVKLLLERGVDIEAQDKYGQTPLWQAAHSGREAIVKLLLEKGADIEAQDNDSQTPLQQAAYFGHEAIVKLLLEKGADIEAQDKDSRTPLWRAASRGRETIVKLLLEKGANIKAQDKYGQTPLHQAAYSSHKAIVKLLLKNGADIKAQDQYNRTPLQQAIYYGHHTIAKLLQ</sequence>
<dbReference type="Pfam" id="PF12796">
    <property type="entry name" value="Ank_2"/>
    <property type="match status" value="2"/>
</dbReference>
<feature type="repeat" description="ANK" evidence="1">
    <location>
        <begin position="531"/>
        <end position="563"/>
    </location>
</feature>
<feature type="repeat" description="ANK" evidence="1">
    <location>
        <begin position="465"/>
        <end position="497"/>
    </location>
</feature>
<dbReference type="InterPro" id="IPR036770">
    <property type="entry name" value="Ankyrin_rpt-contain_sf"/>
</dbReference>
<evidence type="ECO:0000313" key="4">
    <source>
        <dbReference type="EMBL" id="KAK5992162.1"/>
    </source>
</evidence>
<dbReference type="InterPro" id="IPR010730">
    <property type="entry name" value="HET"/>
</dbReference>
<evidence type="ECO:0000259" key="2">
    <source>
        <dbReference type="Pfam" id="PF06985"/>
    </source>
</evidence>
<dbReference type="Pfam" id="PF06985">
    <property type="entry name" value="HET"/>
    <property type="match status" value="1"/>
</dbReference>
<reference evidence="4 5" key="1">
    <citation type="submission" date="2024-01" db="EMBL/GenBank/DDBJ databases">
        <title>Complete genome of Cladobotryum mycophilum ATHUM6906.</title>
        <authorList>
            <person name="Christinaki A.C."/>
            <person name="Myridakis A.I."/>
            <person name="Kouvelis V.N."/>
        </authorList>
    </citation>
    <scope>NUCLEOTIDE SEQUENCE [LARGE SCALE GENOMIC DNA]</scope>
    <source>
        <strain evidence="4 5">ATHUM6906</strain>
    </source>
</reference>
<dbReference type="PANTHER" id="PTHR10622:SF10">
    <property type="entry name" value="HET DOMAIN-CONTAINING PROTEIN"/>
    <property type="match status" value="1"/>
</dbReference>
<keyword evidence="5" id="KW-1185">Reference proteome</keyword>
<dbReference type="Pfam" id="PF13637">
    <property type="entry name" value="Ank_4"/>
    <property type="match status" value="1"/>
</dbReference>
<gene>
    <name evidence="4" type="ORF">PT974_05562</name>
</gene>